<reference evidence="3" key="1">
    <citation type="submission" date="2023-03" db="EMBL/GenBank/DDBJ databases">
        <title>Amycolatopsis taiwanensis NBRC 103393.</title>
        <authorList>
            <person name="Ichikawa N."/>
            <person name="Sato H."/>
            <person name="Tonouchi N."/>
        </authorList>
    </citation>
    <scope>NUCLEOTIDE SEQUENCE</scope>
    <source>
        <strain evidence="3">NBRC 103393</strain>
    </source>
</reference>
<gene>
    <name evidence="3" type="primary">yraN</name>
    <name evidence="3" type="ORF">Atai01_37010</name>
</gene>
<dbReference type="NCBIfam" id="NF009150">
    <property type="entry name" value="PRK12497.1-3"/>
    <property type="match status" value="1"/>
</dbReference>
<name>A0A9W6R3Q3_9PSEU</name>
<dbReference type="EMBL" id="BSTI01000007">
    <property type="protein sequence ID" value="GLY67082.1"/>
    <property type="molecule type" value="Genomic_DNA"/>
</dbReference>
<evidence type="ECO:0000313" key="3">
    <source>
        <dbReference type="EMBL" id="GLY67082.1"/>
    </source>
</evidence>
<sequence>MSTLERSAARVPVKVEAPHLRLGRRGEDLAARHLAKLGFVVLSKNWRCREGELDVVATDGRTLVVCEVKTRTGPKYGDGAEAVTADKMARIRRLTSRWLSAHRVGWCQIRFDVISIVLPENGDVQLRHIEGAF</sequence>
<dbReference type="PANTHER" id="PTHR34039">
    <property type="entry name" value="UPF0102 PROTEIN YRAN"/>
    <property type="match status" value="1"/>
</dbReference>
<dbReference type="PANTHER" id="PTHR34039:SF1">
    <property type="entry name" value="UPF0102 PROTEIN YRAN"/>
    <property type="match status" value="1"/>
</dbReference>
<evidence type="ECO:0000256" key="1">
    <source>
        <dbReference type="ARBA" id="ARBA00006738"/>
    </source>
</evidence>
<proteinExistence type="inferred from homology"/>
<dbReference type="AlphaFoldDB" id="A0A9W6R3Q3"/>
<dbReference type="Gene3D" id="3.40.1350.10">
    <property type="match status" value="1"/>
</dbReference>
<dbReference type="Pfam" id="PF02021">
    <property type="entry name" value="UPF0102"/>
    <property type="match status" value="1"/>
</dbReference>
<dbReference type="Proteomes" id="UP001165136">
    <property type="component" value="Unassembled WGS sequence"/>
</dbReference>
<keyword evidence="4" id="KW-1185">Reference proteome</keyword>
<dbReference type="InterPro" id="IPR011856">
    <property type="entry name" value="tRNA_endonuc-like_dom_sf"/>
</dbReference>
<evidence type="ECO:0000256" key="2">
    <source>
        <dbReference type="HAMAP-Rule" id="MF_00048"/>
    </source>
</evidence>
<dbReference type="GO" id="GO:0003676">
    <property type="term" value="F:nucleic acid binding"/>
    <property type="evidence" value="ECO:0007669"/>
    <property type="project" value="InterPro"/>
</dbReference>
<protein>
    <recommendedName>
        <fullName evidence="2">UPF0102 protein Atai01_37010</fullName>
    </recommendedName>
</protein>
<dbReference type="RefSeq" id="WP_043843724.1">
    <property type="nucleotide sequence ID" value="NZ_BSTI01000007.1"/>
</dbReference>
<evidence type="ECO:0000313" key="4">
    <source>
        <dbReference type="Proteomes" id="UP001165136"/>
    </source>
</evidence>
<dbReference type="HAMAP" id="MF_00048">
    <property type="entry name" value="UPF0102"/>
    <property type="match status" value="1"/>
</dbReference>
<dbReference type="NCBIfam" id="NF009154">
    <property type="entry name" value="PRK12497.3-3"/>
    <property type="match status" value="1"/>
</dbReference>
<accession>A0A9W6R3Q3</accession>
<dbReference type="CDD" id="cd20736">
    <property type="entry name" value="PoNe_Nuclease"/>
    <property type="match status" value="1"/>
</dbReference>
<dbReference type="SUPFAM" id="SSF52980">
    <property type="entry name" value="Restriction endonuclease-like"/>
    <property type="match status" value="1"/>
</dbReference>
<comment type="similarity">
    <text evidence="1 2">Belongs to the UPF0102 family.</text>
</comment>
<comment type="caution">
    <text evidence="3">The sequence shown here is derived from an EMBL/GenBank/DDBJ whole genome shotgun (WGS) entry which is preliminary data.</text>
</comment>
<organism evidence="3 4">
    <name type="scientific">Amycolatopsis taiwanensis</name>
    <dbReference type="NCBI Taxonomy" id="342230"/>
    <lineage>
        <taxon>Bacteria</taxon>
        <taxon>Bacillati</taxon>
        <taxon>Actinomycetota</taxon>
        <taxon>Actinomycetes</taxon>
        <taxon>Pseudonocardiales</taxon>
        <taxon>Pseudonocardiaceae</taxon>
        <taxon>Amycolatopsis</taxon>
    </lineage>
</organism>
<dbReference type="InterPro" id="IPR003509">
    <property type="entry name" value="UPF0102_YraN-like"/>
</dbReference>
<dbReference type="InterPro" id="IPR011335">
    <property type="entry name" value="Restrct_endonuc-II-like"/>
</dbReference>